<dbReference type="Pfam" id="PF02824">
    <property type="entry name" value="TGS"/>
    <property type="match status" value="1"/>
</dbReference>
<comment type="subunit">
    <text evidence="13">Homodimer.</text>
</comment>
<keyword evidence="6 13" id="KW-0547">Nucleotide-binding</keyword>
<dbReference type="SUPFAM" id="SSF55681">
    <property type="entry name" value="Class II aaRS and biotin synthetases"/>
    <property type="match status" value="1"/>
</dbReference>
<evidence type="ECO:0000313" key="17">
    <source>
        <dbReference type="Proteomes" id="UP000324285"/>
    </source>
</evidence>
<sequence length="671" mass="76440">MLDHRCRISLPDNSQRDFDTPVTAAQVARSIGSGLARAAVAARVDGSLVDLSDPITSDARVEIITPRDKEGLEIIRHSCAHLLGHAVKQLYPSAQMVIGPVIDDGFYYDIAYERPFTLEDMHAIEQRMKALIATEYDIAKRMMPRDEAIRLFHERGEDYKLRLIDDMPDIQTLGLYFHEEYVDMCRGPHVPNTRFLKHVKLTKLAGAYWRGDASSAQLQRIYGTAWVSKQDLEAYLERVQEAERRDHRRLGRELDLFHFQEEAPGAVFWHPRGWTVFQVLVDYMRRRQAEAGYVEVNTPDVMDRGLWEVSGHWQNYREHMFSTETEDGRSLALKPMNCPGSVLLYRNGLKSYRDLPIRMGEFGKVHRYEPSGALHGLLRVRHFTQDDAHIYCTPQQMGAECRRVVELVLDIYRQFGFDDVFIKLSTRPGSRMGDDATWDLLEGALIQALGDLALDYRLNPGEGAFYGPKLEFVLRDAIGRDWQCGTLQVDMNLPERFGIEYVDEDGQRKPPVMLHRALFGSLERFIGILLEHHAGRLPAWLTPVQAVVLSITEAHADYAREVMETLRGAGLRVELDVRNEKIGYKIREQSLQRIPYLVVVGDKEVSASSVAIRSRGDGDMGVLDIRAAMALLSERTQAPDRMPRQLAQAARLRRMTLSGSLTSVIEPEPSR</sequence>
<gene>
    <name evidence="13 16" type="primary">thrS</name>
    <name evidence="16" type="ORF">E4T21_12375</name>
</gene>
<dbReference type="Proteomes" id="UP000324285">
    <property type="component" value="Chromosome"/>
</dbReference>
<comment type="cofactor">
    <cofactor evidence="13">
        <name>Zn(2+)</name>
        <dbReference type="ChEBI" id="CHEBI:29105"/>
    </cofactor>
    <text evidence="13">Binds 1 zinc ion per subunit.</text>
</comment>
<dbReference type="NCBIfam" id="TIGR00418">
    <property type="entry name" value="thrS"/>
    <property type="match status" value="1"/>
</dbReference>
<dbReference type="GO" id="GO:0046872">
    <property type="term" value="F:metal ion binding"/>
    <property type="evidence" value="ECO:0007669"/>
    <property type="project" value="UniProtKB-KW"/>
</dbReference>
<dbReference type="InterPro" id="IPR012675">
    <property type="entry name" value="Beta-grasp_dom_sf"/>
</dbReference>
<keyword evidence="7 13" id="KW-0862">Zinc</keyword>
<comment type="caution">
    <text evidence="13">Lacks conserved residue(s) required for the propagation of feature annotation.</text>
</comment>
<dbReference type="PROSITE" id="PS50862">
    <property type="entry name" value="AA_TRNA_LIGASE_II"/>
    <property type="match status" value="1"/>
</dbReference>
<evidence type="ECO:0000256" key="9">
    <source>
        <dbReference type="ARBA" id="ARBA00022884"/>
    </source>
</evidence>
<dbReference type="InterPro" id="IPR002314">
    <property type="entry name" value="aa-tRNA-synt_IIb"/>
</dbReference>
<dbReference type="CDD" id="cd01667">
    <property type="entry name" value="TGS_ThrRS"/>
    <property type="match status" value="1"/>
</dbReference>
<evidence type="ECO:0000256" key="8">
    <source>
        <dbReference type="ARBA" id="ARBA00022840"/>
    </source>
</evidence>
<dbReference type="FunFam" id="3.30.54.20:FF:000002">
    <property type="entry name" value="Threonine--tRNA ligase"/>
    <property type="match status" value="1"/>
</dbReference>
<dbReference type="GO" id="GO:0005524">
    <property type="term" value="F:ATP binding"/>
    <property type="evidence" value="ECO:0007669"/>
    <property type="project" value="UniProtKB-UniRule"/>
</dbReference>
<evidence type="ECO:0000313" key="16">
    <source>
        <dbReference type="EMBL" id="QEM82252.2"/>
    </source>
</evidence>
<feature type="binding site" evidence="13">
    <location>
        <position position="515"/>
    </location>
    <ligand>
        <name>Zn(2+)</name>
        <dbReference type="ChEBI" id="CHEBI:29105"/>
        <note>catalytic</note>
    </ligand>
</feature>
<dbReference type="PROSITE" id="PS51880">
    <property type="entry name" value="TGS"/>
    <property type="match status" value="1"/>
</dbReference>
<dbReference type="FunFam" id="3.40.50.800:FF:000001">
    <property type="entry name" value="Threonine--tRNA ligase"/>
    <property type="match status" value="1"/>
</dbReference>
<dbReference type="SMART" id="SM00863">
    <property type="entry name" value="tRNA_SAD"/>
    <property type="match status" value="1"/>
</dbReference>
<dbReference type="Pfam" id="PF00587">
    <property type="entry name" value="tRNA-synt_2b"/>
    <property type="match status" value="1"/>
</dbReference>
<feature type="binding site" evidence="13">
    <location>
        <position position="389"/>
    </location>
    <ligand>
        <name>Zn(2+)</name>
        <dbReference type="ChEBI" id="CHEBI:29105"/>
        <note>catalytic</note>
    </ligand>
</feature>
<evidence type="ECO:0000259" key="14">
    <source>
        <dbReference type="PROSITE" id="PS50862"/>
    </source>
</evidence>
<dbReference type="Gene3D" id="3.40.50.800">
    <property type="entry name" value="Anticodon-binding domain"/>
    <property type="match status" value="1"/>
</dbReference>
<dbReference type="Gene3D" id="3.30.980.10">
    <property type="entry name" value="Threonyl-trna Synthetase, Chain A, domain 2"/>
    <property type="match status" value="1"/>
</dbReference>
<feature type="domain" description="Aminoacyl-transfer RNA synthetases class-II family profile" evidence="14">
    <location>
        <begin position="246"/>
        <end position="538"/>
    </location>
</feature>
<keyword evidence="17" id="KW-1185">Reference proteome</keyword>
<dbReference type="EC" id="6.1.1.3" evidence="13"/>
<keyword evidence="3 13" id="KW-0820">tRNA-binding</keyword>
<evidence type="ECO:0000256" key="12">
    <source>
        <dbReference type="ARBA" id="ARBA00049515"/>
    </source>
</evidence>
<evidence type="ECO:0000256" key="1">
    <source>
        <dbReference type="ARBA" id="ARBA00008226"/>
    </source>
</evidence>
<dbReference type="GO" id="GO:0006435">
    <property type="term" value="P:threonyl-tRNA aminoacylation"/>
    <property type="evidence" value="ECO:0007669"/>
    <property type="project" value="UniProtKB-UniRule"/>
</dbReference>
<keyword evidence="2 13" id="KW-0963">Cytoplasm</keyword>
<dbReference type="FunFam" id="3.10.20.30:FF:000005">
    <property type="entry name" value="Threonine--tRNA ligase"/>
    <property type="match status" value="1"/>
</dbReference>
<evidence type="ECO:0000256" key="3">
    <source>
        <dbReference type="ARBA" id="ARBA00022555"/>
    </source>
</evidence>
<evidence type="ECO:0000256" key="5">
    <source>
        <dbReference type="ARBA" id="ARBA00022723"/>
    </source>
</evidence>
<keyword evidence="9 13" id="KW-0694">RNA-binding</keyword>
<dbReference type="Pfam" id="PF07973">
    <property type="entry name" value="tRNA_SAD"/>
    <property type="match status" value="1"/>
</dbReference>
<dbReference type="Gene3D" id="3.30.54.20">
    <property type="match status" value="1"/>
</dbReference>
<dbReference type="PANTHER" id="PTHR11451:SF44">
    <property type="entry name" value="THREONINE--TRNA LIGASE, CHLOROPLASTIC_MITOCHONDRIAL 2"/>
    <property type="match status" value="1"/>
</dbReference>
<feature type="domain" description="TGS" evidence="15">
    <location>
        <begin position="1"/>
        <end position="65"/>
    </location>
</feature>
<comment type="subcellular location">
    <subcellularLocation>
        <location evidence="13">Cytoplasm</location>
    </subcellularLocation>
</comment>
<comment type="catalytic activity">
    <reaction evidence="12 13">
        <text>tRNA(Thr) + L-threonine + ATP = L-threonyl-tRNA(Thr) + AMP + diphosphate + H(+)</text>
        <dbReference type="Rhea" id="RHEA:24624"/>
        <dbReference type="Rhea" id="RHEA-COMP:9670"/>
        <dbReference type="Rhea" id="RHEA-COMP:9704"/>
        <dbReference type="ChEBI" id="CHEBI:15378"/>
        <dbReference type="ChEBI" id="CHEBI:30616"/>
        <dbReference type="ChEBI" id="CHEBI:33019"/>
        <dbReference type="ChEBI" id="CHEBI:57926"/>
        <dbReference type="ChEBI" id="CHEBI:78442"/>
        <dbReference type="ChEBI" id="CHEBI:78534"/>
        <dbReference type="ChEBI" id="CHEBI:456215"/>
        <dbReference type="EC" id="6.1.1.3"/>
    </reaction>
</comment>
<dbReference type="InterPro" id="IPR036621">
    <property type="entry name" value="Anticodon-bd_dom_sf"/>
</dbReference>
<dbReference type="Pfam" id="PF03129">
    <property type="entry name" value="HGTP_anticodon"/>
    <property type="match status" value="1"/>
</dbReference>
<dbReference type="InterPro" id="IPR012947">
    <property type="entry name" value="tRNA_SAD"/>
</dbReference>
<evidence type="ECO:0000259" key="15">
    <source>
        <dbReference type="PROSITE" id="PS51880"/>
    </source>
</evidence>
<dbReference type="InterPro" id="IPR004095">
    <property type="entry name" value="TGS"/>
</dbReference>
<dbReference type="InterPro" id="IPR012676">
    <property type="entry name" value="TGS-like"/>
</dbReference>
<dbReference type="Gene3D" id="3.30.930.10">
    <property type="entry name" value="Bira Bifunctional Protein, Domain 2"/>
    <property type="match status" value="1"/>
</dbReference>
<dbReference type="InterPro" id="IPR047246">
    <property type="entry name" value="ThrRS_anticodon"/>
</dbReference>
<dbReference type="FunFam" id="3.30.930.10:FF:000002">
    <property type="entry name" value="Threonine--tRNA ligase"/>
    <property type="match status" value="1"/>
</dbReference>
<dbReference type="InterPro" id="IPR033728">
    <property type="entry name" value="ThrRS_core"/>
</dbReference>
<dbReference type="SUPFAM" id="SSF52954">
    <property type="entry name" value="Class II aaRS ABD-related"/>
    <property type="match status" value="1"/>
</dbReference>
<dbReference type="GO" id="GO:0005829">
    <property type="term" value="C:cytosol"/>
    <property type="evidence" value="ECO:0007669"/>
    <property type="project" value="TreeGrafter"/>
</dbReference>
<organism evidence="16 17">
    <name type="scientific">Halomonas binhaiensis</name>
    <dbReference type="NCBI Taxonomy" id="2562282"/>
    <lineage>
        <taxon>Bacteria</taxon>
        <taxon>Pseudomonadati</taxon>
        <taxon>Pseudomonadota</taxon>
        <taxon>Gammaproteobacteria</taxon>
        <taxon>Oceanospirillales</taxon>
        <taxon>Halomonadaceae</taxon>
        <taxon>Halomonas</taxon>
    </lineage>
</organism>
<dbReference type="InterPro" id="IPR045864">
    <property type="entry name" value="aa-tRNA-synth_II/BPL/LPL"/>
</dbReference>
<keyword evidence="11 13" id="KW-0030">Aminoacyl-tRNA synthetase</keyword>
<protein>
    <recommendedName>
        <fullName evidence="13">Threonine--tRNA ligase</fullName>
        <ecNumber evidence="13">6.1.1.3</ecNumber>
    </recommendedName>
    <alternativeName>
        <fullName evidence="13">Threonyl-tRNA synthetase</fullName>
        <shortName evidence="13">ThrRS</shortName>
    </alternativeName>
</protein>
<evidence type="ECO:0000256" key="2">
    <source>
        <dbReference type="ARBA" id="ARBA00022490"/>
    </source>
</evidence>
<evidence type="ECO:0000256" key="13">
    <source>
        <dbReference type="HAMAP-Rule" id="MF_00184"/>
    </source>
</evidence>
<dbReference type="InterPro" id="IPR004154">
    <property type="entry name" value="Anticodon-bd"/>
</dbReference>
<evidence type="ECO:0000256" key="6">
    <source>
        <dbReference type="ARBA" id="ARBA00022741"/>
    </source>
</evidence>
<evidence type="ECO:0000256" key="10">
    <source>
        <dbReference type="ARBA" id="ARBA00022917"/>
    </source>
</evidence>
<dbReference type="AlphaFoldDB" id="A0A856QQV7"/>
<dbReference type="PRINTS" id="PR01047">
    <property type="entry name" value="TRNASYNTHTHR"/>
</dbReference>
<keyword evidence="10 13" id="KW-0648">Protein biosynthesis</keyword>
<dbReference type="InterPro" id="IPR006195">
    <property type="entry name" value="aa-tRNA-synth_II"/>
</dbReference>
<keyword evidence="8 13" id="KW-0067">ATP-binding</keyword>
<dbReference type="InterPro" id="IPR002320">
    <property type="entry name" value="Thr-tRNA-ligase_IIa"/>
</dbReference>
<dbReference type="CDD" id="cd00771">
    <property type="entry name" value="ThrRS_core"/>
    <property type="match status" value="1"/>
</dbReference>
<dbReference type="EMBL" id="CP038437">
    <property type="protein sequence ID" value="QEM82252.2"/>
    <property type="molecule type" value="Genomic_DNA"/>
</dbReference>
<proteinExistence type="inferred from homology"/>
<dbReference type="GO" id="GO:0000049">
    <property type="term" value="F:tRNA binding"/>
    <property type="evidence" value="ECO:0007669"/>
    <property type="project" value="UniProtKB-KW"/>
</dbReference>
<dbReference type="FunFam" id="3.30.980.10:FF:000005">
    <property type="entry name" value="Threonyl-tRNA synthetase, mitochondrial"/>
    <property type="match status" value="1"/>
</dbReference>
<evidence type="ECO:0000256" key="11">
    <source>
        <dbReference type="ARBA" id="ARBA00023146"/>
    </source>
</evidence>
<comment type="similarity">
    <text evidence="1 13">Belongs to the class-II aminoacyl-tRNA synthetase family.</text>
</comment>
<dbReference type="KEGG" id="hbh:E4T21_12375"/>
<dbReference type="PANTHER" id="PTHR11451">
    <property type="entry name" value="THREONINE-TRNA LIGASE"/>
    <property type="match status" value="1"/>
</dbReference>
<evidence type="ECO:0000256" key="4">
    <source>
        <dbReference type="ARBA" id="ARBA00022598"/>
    </source>
</evidence>
<reference evidence="16" key="1">
    <citation type="submission" date="2021-02" db="EMBL/GenBank/DDBJ databases">
        <title>Strain Y2R2, a novel species of the genus Halomonas.</title>
        <authorList>
            <person name="Huang H."/>
        </authorList>
    </citation>
    <scope>NUCLEOTIDE SEQUENCE</scope>
    <source>
        <strain evidence="16">Y2R2</strain>
    </source>
</reference>
<keyword evidence="5 13" id="KW-0479">Metal-binding</keyword>
<dbReference type="SUPFAM" id="SSF55186">
    <property type="entry name" value="ThrRS/AlaRS common domain"/>
    <property type="match status" value="1"/>
</dbReference>
<dbReference type="GO" id="GO:0004829">
    <property type="term" value="F:threonine-tRNA ligase activity"/>
    <property type="evidence" value="ECO:0007669"/>
    <property type="project" value="UniProtKB-UniRule"/>
</dbReference>
<name>A0A856QQV7_9GAMM</name>
<dbReference type="CDD" id="cd00860">
    <property type="entry name" value="ThrRS_anticodon"/>
    <property type="match status" value="1"/>
</dbReference>
<feature type="binding site" evidence="13">
    <location>
        <position position="338"/>
    </location>
    <ligand>
        <name>Zn(2+)</name>
        <dbReference type="ChEBI" id="CHEBI:29105"/>
        <note>catalytic</note>
    </ligand>
</feature>
<evidence type="ECO:0000256" key="7">
    <source>
        <dbReference type="ARBA" id="ARBA00022833"/>
    </source>
</evidence>
<dbReference type="HAMAP" id="MF_00184">
    <property type="entry name" value="Thr_tRNA_synth"/>
    <property type="match status" value="1"/>
</dbReference>
<dbReference type="RefSeq" id="WP_205423385.1">
    <property type="nucleotide sequence ID" value="NZ_CP038437.2"/>
</dbReference>
<dbReference type="InterPro" id="IPR018163">
    <property type="entry name" value="Thr/Ala-tRNA-synth_IIc_edit"/>
</dbReference>
<dbReference type="SUPFAM" id="SSF81271">
    <property type="entry name" value="TGS-like"/>
    <property type="match status" value="1"/>
</dbReference>
<keyword evidence="4 13" id="KW-0436">Ligase</keyword>
<dbReference type="Gene3D" id="3.10.20.30">
    <property type="match status" value="1"/>
</dbReference>
<accession>A0A856QQV7</accession>